<reference evidence="2 3" key="1">
    <citation type="submission" date="2016-04" db="EMBL/GenBank/DDBJ databases">
        <title>Draft genome of Fonsecaea erecta CBS 125763.</title>
        <authorList>
            <person name="Weiss V.A."/>
            <person name="Vicente V.A."/>
            <person name="Raittz R.T."/>
            <person name="Moreno L.F."/>
            <person name="De Souza E.M."/>
            <person name="Pedrosa F.O."/>
            <person name="Steffens M.B."/>
            <person name="Faoro H."/>
            <person name="Tadra-Sfeir M.Z."/>
            <person name="Najafzadeh M.J."/>
            <person name="Felipe M.S."/>
            <person name="Teixeira M."/>
            <person name="Sun J."/>
            <person name="Xi L."/>
            <person name="Gomes R."/>
            <person name="De Azevedo C.M."/>
            <person name="Salgado C.G."/>
            <person name="Da Silva M.B."/>
            <person name="Nascimento M.F."/>
            <person name="Queiroz-Telles F."/>
            <person name="Attili D.S."/>
            <person name="Gorbushina A."/>
        </authorList>
    </citation>
    <scope>NUCLEOTIDE SEQUENCE [LARGE SCALE GENOMIC DNA]</scope>
    <source>
        <strain evidence="2 3">CBS 125763</strain>
    </source>
</reference>
<organism evidence="2 3">
    <name type="scientific">Fonsecaea erecta</name>
    <dbReference type="NCBI Taxonomy" id="1367422"/>
    <lineage>
        <taxon>Eukaryota</taxon>
        <taxon>Fungi</taxon>
        <taxon>Dikarya</taxon>
        <taxon>Ascomycota</taxon>
        <taxon>Pezizomycotina</taxon>
        <taxon>Eurotiomycetes</taxon>
        <taxon>Chaetothyriomycetidae</taxon>
        <taxon>Chaetothyriales</taxon>
        <taxon>Herpotrichiellaceae</taxon>
        <taxon>Fonsecaea</taxon>
    </lineage>
</organism>
<keyword evidence="1" id="KW-0812">Transmembrane</keyword>
<dbReference type="RefSeq" id="XP_018691409.1">
    <property type="nucleotide sequence ID" value="XM_018838641.1"/>
</dbReference>
<evidence type="ECO:0000313" key="3">
    <source>
        <dbReference type="Proteomes" id="UP000078343"/>
    </source>
</evidence>
<sequence>MSQSDKGQKAREGFQLFKLIIRFLPLLLLGLIVVLIVLLLLGWLIILVVAGLASLGILSVATAHTVTRVILAPVVFLYKLGCKICRRRPALDPVKRARITPLSDAEVAIFHTSNNPGLKVLLLQQQQKEGGPYLMLVYSHYADYMRLFGLSKYVRQALQSSVDHGVENIRKMTCNDGEKSECWACRGQICSACTTHRELASPSTSHHLDECETICSRCYLDHLCRKSKRFRPSKDQQCSHRAVAKELSTTPPERGICSSCALDGDEHVVARRWRKELMELINIEAASVACWMCHKHMRPGAPRWWICSTCGEDCKSSLHASWVQAKPRTPTLEGIREPTDW</sequence>
<protein>
    <submittedName>
        <fullName evidence="2">Uncharacterized protein</fullName>
    </submittedName>
</protein>
<accession>A0A178ZEH2</accession>
<dbReference type="OrthoDB" id="4191440at2759"/>
<keyword evidence="3" id="KW-1185">Reference proteome</keyword>
<keyword evidence="1" id="KW-0472">Membrane</keyword>
<dbReference type="GeneID" id="30011300"/>
<feature type="transmembrane region" description="Helical" evidence="1">
    <location>
        <begin position="52"/>
        <end position="78"/>
    </location>
</feature>
<feature type="transmembrane region" description="Helical" evidence="1">
    <location>
        <begin position="20"/>
        <end position="46"/>
    </location>
</feature>
<proteinExistence type="predicted"/>
<gene>
    <name evidence="2" type="ORF">AYL99_07132</name>
</gene>
<dbReference type="AlphaFoldDB" id="A0A178ZEH2"/>
<dbReference type="EMBL" id="LVYI01000006">
    <property type="protein sequence ID" value="OAP58042.1"/>
    <property type="molecule type" value="Genomic_DNA"/>
</dbReference>
<name>A0A178ZEH2_9EURO</name>
<comment type="caution">
    <text evidence="2">The sequence shown here is derived from an EMBL/GenBank/DDBJ whole genome shotgun (WGS) entry which is preliminary data.</text>
</comment>
<dbReference type="Proteomes" id="UP000078343">
    <property type="component" value="Unassembled WGS sequence"/>
</dbReference>
<evidence type="ECO:0000313" key="2">
    <source>
        <dbReference type="EMBL" id="OAP58042.1"/>
    </source>
</evidence>
<evidence type="ECO:0000256" key="1">
    <source>
        <dbReference type="SAM" id="Phobius"/>
    </source>
</evidence>
<keyword evidence="1" id="KW-1133">Transmembrane helix</keyword>